<keyword evidence="2" id="KW-1185">Reference proteome</keyword>
<evidence type="ECO:0000313" key="1">
    <source>
        <dbReference type="EMBL" id="XAE48215.1"/>
    </source>
</evidence>
<dbReference type="RefSeq" id="WP_155627097.1">
    <property type="nucleotide sequence ID" value="NZ_CP109821.1"/>
</dbReference>
<protein>
    <submittedName>
        <fullName evidence="1">Uncharacterized protein</fullName>
    </submittedName>
</protein>
<reference evidence="1 2" key="1">
    <citation type="submission" date="2022-10" db="EMBL/GenBank/DDBJ databases">
        <title>Genomic of Burkholderia cepacia PN-1.</title>
        <authorList>
            <person name="Yang Y."/>
            <person name="Guan H."/>
            <person name="Huang J."/>
        </authorList>
    </citation>
    <scope>NUCLEOTIDE SEQUENCE [LARGE SCALE GENOMIC DNA]</scope>
    <source>
        <strain evidence="1 2">PN-1</strain>
    </source>
</reference>
<gene>
    <name evidence="1" type="ORF">OHZ10_00890</name>
</gene>
<name>A0ABZ3DGG7_9BURK</name>
<evidence type="ECO:0000313" key="2">
    <source>
        <dbReference type="Proteomes" id="UP001448498"/>
    </source>
</evidence>
<dbReference type="EMBL" id="CP109821">
    <property type="protein sequence ID" value="XAE48215.1"/>
    <property type="molecule type" value="Genomic_DNA"/>
</dbReference>
<accession>A0ABZ3DGG7</accession>
<sequence>MREPIEAGTEGRGAVVRRIAWTRSADGWSGRAPHGDGVVDVAVGDRRAVDAG</sequence>
<proteinExistence type="predicted"/>
<dbReference type="Proteomes" id="UP001448498">
    <property type="component" value="Chromosome 1"/>
</dbReference>
<organism evidence="1 2">
    <name type="scientific">Burkholderia arboris</name>
    <dbReference type="NCBI Taxonomy" id="488730"/>
    <lineage>
        <taxon>Bacteria</taxon>
        <taxon>Pseudomonadati</taxon>
        <taxon>Pseudomonadota</taxon>
        <taxon>Betaproteobacteria</taxon>
        <taxon>Burkholderiales</taxon>
        <taxon>Burkholderiaceae</taxon>
        <taxon>Burkholderia</taxon>
        <taxon>Burkholderia cepacia complex</taxon>
    </lineage>
</organism>